<protein>
    <submittedName>
        <fullName evidence="1">Uncharacterized protein</fullName>
    </submittedName>
</protein>
<accession>A0A0A8YAP5</accession>
<name>A0A0A8YAP5_ARUDO</name>
<organism evidence="1">
    <name type="scientific">Arundo donax</name>
    <name type="common">Giant reed</name>
    <name type="synonym">Donax arundinaceus</name>
    <dbReference type="NCBI Taxonomy" id="35708"/>
    <lineage>
        <taxon>Eukaryota</taxon>
        <taxon>Viridiplantae</taxon>
        <taxon>Streptophyta</taxon>
        <taxon>Embryophyta</taxon>
        <taxon>Tracheophyta</taxon>
        <taxon>Spermatophyta</taxon>
        <taxon>Magnoliopsida</taxon>
        <taxon>Liliopsida</taxon>
        <taxon>Poales</taxon>
        <taxon>Poaceae</taxon>
        <taxon>PACMAD clade</taxon>
        <taxon>Arundinoideae</taxon>
        <taxon>Arundineae</taxon>
        <taxon>Arundo</taxon>
    </lineage>
</organism>
<proteinExistence type="predicted"/>
<evidence type="ECO:0000313" key="1">
    <source>
        <dbReference type="EMBL" id="JAD20487.1"/>
    </source>
</evidence>
<dbReference type="EMBL" id="GBRH01277408">
    <property type="protein sequence ID" value="JAD20487.1"/>
    <property type="molecule type" value="Transcribed_RNA"/>
</dbReference>
<dbReference type="AlphaFoldDB" id="A0A0A8YAP5"/>
<reference evidence="1" key="1">
    <citation type="submission" date="2014-09" db="EMBL/GenBank/DDBJ databases">
        <authorList>
            <person name="Magalhaes I.L.F."/>
            <person name="Oliveira U."/>
            <person name="Santos F.R."/>
            <person name="Vidigal T.H.D.A."/>
            <person name="Brescovit A.D."/>
            <person name="Santos A.J."/>
        </authorList>
    </citation>
    <scope>NUCLEOTIDE SEQUENCE</scope>
    <source>
        <tissue evidence="1">Shoot tissue taken approximately 20 cm above the soil surface</tissue>
    </source>
</reference>
<sequence>MPKIMELHKENEVQLKISKLLMVIHYHVTHISS</sequence>
<reference evidence="1" key="2">
    <citation type="journal article" date="2015" name="Data Brief">
        <title>Shoot transcriptome of the giant reed, Arundo donax.</title>
        <authorList>
            <person name="Barrero R.A."/>
            <person name="Guerrero F.D."/>
            <person name="Moolhuijzen P."/>
            <person name="Goolsby J.A."/>
            <person name="Tidwell J."/>
            <person name="Bellgard S.E."/>
            <person name="Bellgard M.I."/>
        </authorList>
    </citation>
    <scope>NUCLEOTIDE SEQUENCE</scope>
    <source>
        <tissue evidence="1">Shoot tissue taken approximately 20 cm above the soil surface</tissue>
    </source>
</reference>